<sequence length="435" mass="49761">MSQYKPYPIYKDSGVEWIGQVPEHWKIARIKWISILNPKKSSLIEGKDSLCTFLPMEKLRTNTITLDETRTVKDVYDGYSYFCDEDILIAKVTPCFENRNIAIANGLVNGIGFGSTEINVIRTNERSYNRFLYYWLQEDRFRTIAISEMRGTGGLRRVPTEIFESFVIVLPNLAEQNTIVAILDKETARIDALIGKKKRFMELLKEKRQALITYAVTKGLNPDVKMKDSGVEWIGQVPEHWGVVPSTWLFVERKERAHADDQHLSATQKYGVIPLAEYERLEERRVPHAVKNLEQRKHVELNDFVLSMMSFEGGIEKGKACGCVSAAYVVLRAKVGAEVDYFAYLFKSDLYIQCLKTTARFIRYGQNLNYGDFRQAKLPKPSLEEQQHISKFLNLEVARIDALVAKVEESIALLKERRVAFITAAVTGQIDLRGG</sequence>
<evidence type="ECO:0000256" key="3">
    <source>
        <dbReference type="ARBA" id="ARBA00023125"/>
    </source>
</evidence>
<evidence type="ECO:0000259" key="4">
    <source>
        <dbReference type="Pfam" id="PF01420"/>
    </source>
</evidence>
<dbReference type="Pfam" id="PF01420">
    <property type="entry name" value="Methylase_S"/>
    <property type="match status" value="1"/>
</dbReference>
<dbReference type="PANTHER" id="PTHR43140:SF1">
    <property type="entry name" value="TYPE I RESTRICTION ENZYME ECOKI SPECIFICITY SUBUNIT"/>
    <property type="match status" value="1"/>
</dbReference>
<dbReference type="PANTHER" id="PTHR43140">
    <property type="entry name" value="TYPE-1 RESTRICTION ENZYME ECOKI SPECIFICITY PROTEIN"/>
    <property type="match status" value="1"/>
</dbReference>
<evidence type="ECO:0000313" key="5">
    <source>
        <dbReference type="EMBL" id="GAA5097560.1"/>
    </source>
</evidence>
<evidence type="ECO:0000313" key="6">
    <source>
        <dbReference type="Proteomes" id="UP001501525"/>
    </source>
</evidence>
<dbReference type="InterPro" id="IPR044946">
    <property type="entry name" value="Restrct_endonuc_typeI_TRD_sf"/>
</dbReference>
<dbReference type="SUPFAM" id="SSF116734">
    <property type="entry name" value="DNA methylase specificity domain"/>
    <property type="match status" value="2"/>
</dbReference>
<evidence type="ECO:0000256" key="1">
    <source>
        <dbReference type="ARBA" id="ARBA00010923"/>
    </source>
</evidence>
<comment type="caution">
    <text evidence="5">The sequence shown here is derived from an EMBL/GenBank/DDBJ whole genome shotgun (WGS) entry which is preliminary data.</text>
</comment>
<proteinExistence type="inferred from homology"/>
<feature type="domain" description="Type I restriction modification DNA specificity" evidence="4">
    <location>
        <begin position="113"/>
        <end position="191"/>
    </location>
</feature>
<dbReference type="EMBL" id="BAABIY010000014">
    <property type="protein sequence ID" value="GAA5097560.1"/>
    <property type="molecule type" value="Genomic_DNA"/>
</dbReference>
<comment type="similarity">
    <text evidence="1">Belongs to the type-I restriction system S methylase family.</text>
</comment>
<keyword evidence="2" id="KW-0680">Restriction system</keyword>
<keyword evidence="6" id="KW-1185">Reference proteome</keyword>
<name>A0ABP9MM06_9HYPH</name>
<accession>A0ABP9MM06</accession>
<reference evidence="6" key="1">
    <citation type="journal article" date="2019" name="Int. J. Syst. Evol. Microbiol.">
        <title>The Global Catalogue of Microorganisms (GCM) 10K type strain sequencing project: providing services to taxonomists for standard genome sequencing and annotation.</title>
        <authorList>
            <consortium name="The Broad Institute Genomics Platform"/>
            <consortium name="The Broad Institute Genome Sequencing Center for Infectious Disease"/>
            <person name="Wu L."/>
            <person name="Ma J."/>
        </authorList>
    </citation>
    <scope>NUCLEOTIDE SEQUENCE [LARGE SCALE GENOMIC DNA]</scope>
    <source>
        <strain evidence="6">JCM 17706</strain>
    </source>
</reference>
<protein>
    <recommendedName>
        <fullName evidence="4">Type I restriction modification DNA specificity domain-containing protein</fullName>
    </recommendedName>
</protein>
<dbReference type="Gene3D" id="3.90.220.20">
    <property type="entry name" value="DNA methylase specificity domains"/>
    <property type="match status" value="2"/>
</dbReference>
<evidence type="ECO:0000256" key="2">
    <source>
        <dbReference type="ARBA" id="ARBA00022747"/>
    </source>
</evidence>
<gene>
    <name evidence="5" type="ORF">GCM10023260_07500</name>
</gene>
<dbReference type="Gene3D" id="1.10.287.1120">
    <property type="entry name" value="Bipartite methylase S protein"/>
    <property type="match status" value="1"/>
</dbReference>
<keyword evidence="3" id="KW-0238">DNA-binding</keyword>
<dbReference type="InterPro" id="IPR000055">
    <property type="entry name" value="Restrct_endonuc_typeI_TRD"/>
</dbReference>
<dbReference type="CDD" id="cd17260">
    <property type="entry name" value="RMtype1_S_EcoEI-TRD1-CR1_like"/>
    <property type="match status" value="1"/>
</dbReference>
<dbReference type="Proteomes" id="UP001501525">
    <property type="component" value="Unassembled WGS sequence"/>
</dbReference>
<organism evidence="5 6">
    <name type="scientific">Bartonella acomydis</name>
    <dbReference type="NCBI Taxonomy" id="686234"/>
    <lineage>
        <taxon>Bacteria</taxon>
        <taxon>Pseudomonadati</taxon>
        <taxon>Pseudomonadota</taxon>
        <taxon>Alphaproteobacteria</taxon>
        <taxon>Hyphomicrobiales</taxon>
        <taxon>Bartonellaceae</taxon>
        <taxon>Bartonella</taxon>
    </lineage>
</organism>
<dbReference type="InterPro" id="IPR051212">
    <property type="entry name" value="Type-I_RE_S_subunit"/>
</dbReference>